<reference evidence="2" key="1">
    <citation type="journal article" date="2019" name="Int. J. Syst. Evol. Microbiol.">
        <title>The Global Catalogue of Microorganisms (GCM) 10K type strain sequencing project: providing services to taxonomists for standard genome sequencing and annotation.</title>
        <authorList>
            <consortium name="The Broad Institute Genomics Platform"/>
            <consortium name="The Broad Institute Genome Sequencing Center for Infectious Disease"/>
            <person name="Wu L."/>
            <person name="Ma J."/>
        </authorList>
    </citation>
    <scope>NUCLEOTIDE SEQUENCE [LARGE SCALE GENOMIC DNA]</scope>
    <source>
        <strain evidence="2">CGMCC 1.15304</strain>
    </source>
</reference>
<accession>A0ABV8U8X6</accession>
<evidence type="ECO:0000313" key="2">
    <source>
        <dbReference type="Proteomes" id="UP001595776"/>
    </source>
</evidence>
<dbReference type="EMBL" id="JBHSCR010000003">
    <property type="protein sequence ID" value="MFC4347253.1"/>
    <property type="molecule type" value="Genomic_DNA"/>
</dbReference>
<gene>
    <name evidence="1" type="ORF">ACFO5Q_05290</name>
</gene>
<proteinExistence type="predicted"/>
<organism evidence="1 2">
    <name type="scientific">Kordiimonas lipolytica</name>
    <dbReference type="NCBI Taxonomy" id="1662421"/>
    <lineage>
        <taxon>Bacteria</taxon>
        <taxon>Pseudomonadati</taxon>
        <taxon>Pseudomonadota</taxon>
        <taxon>Alphaproteobacteria</taxon>
        <taxon>Kordiimonadales</taxon>
        <taxon>Kordiimonadaceae</taxon>
        <taxon>Kordiimonas</taxon>
    </lineage>
</organism>
<dbReference type="Proteomes" id="UP001595776">
    <property type="component" value="Unassembled WGS sequence"/>
</dbReference>
<keyword evidence="2" id="KW-1185">Reference proteome</keyword>
<comment type="caution">
    <text evidence="1">The sequence shown here is derived from an EMBL/GenBank/DDBJ whole genome shotgun (WGS) entry which is preliminary data.</text>
</comment>
<dbReference type="RefSeq" id="WP_068149627.1">
    <property type="nucleotide sequence ID" value="NZ_JBHSCR010000003.1"/>
</dbReference>
<sequence length="131" mass="14893">MDLLPRRTFFQRDLSTFTATMLAERGIGFAAEFEHLPAVDDEPYCGFLTADKLVRIELYVDSANIVTFFDGKEESICLECYEGHASVAVAEDFKVALASVLKRFEGVRHEDVLEHLDDKGIQSRWAGLFRR</sequence>
<name>A0ABV8U8X6_9PROT</name>
<protein>
    <submittedName>
        <fullName evidence="1">Uncharacterized protein</fullName>
    </submittedName>
</protein>
<evidence type="ECO:0000313" key="1">
    <source>
        <dbReference type="EMBL" id="MFC4347253.1"/>
    </source>
</evidence>